<keyword evidence="8" id="KW-1185">Reference proteome</keyword>
<sequence>MQKIGPRAALRATACALALWAGLAAAPAGATTFTWATANDILGLDPHANNHGVTNAMKSNIYEPLVRREADGTLAPALAERWETPTPTTWRFHLRRGVTFHDGTPLTAADVVMSAERVRQNDMAYVLQSVARVTAVDDHTVEMETRGPSPILLQDLTLFFVMSKRWVEANNAMNVARAGQPGAATAFPQLNTNGTGPFRLVERLADERTVLVPNPSYWGAAQMNHGITRAVFRPVASAPTRVAALLSRELDVMYHVPLQDMPRVQQTQGVRVVSGPTARTIYFAFDVARAESLDEPGKPNPLQDVRVRRAMYQAIDMNTITRVILRNSTSASGLPIAPAVGGYVESLAARLPFDADAAKRLLAEAGYPNGFRITLNCPNNRYVNDEAICQAATAMLQRAGIQARLNAIPFGRFLAGGANNEYQFWLLGWTPGNFDLTNPARELLGEGSFNWGKFNDARMNELATEIGTLPLDNPRRQQLAAEYWTRYRDLVPQIPLHQEPQIFAVRDTVADFTLRVQEDLELRYVRMRGN</sequence>
<proteinExistence type="inferred from homology"/>
<evidence type="ECO:0000256" key="2">
    <source>
        <dbReference type="ARBA" id="ARBA00005695"/>
    </source>
</evidence>
<dbReference type="PIRSF" id="PIRSF002741">
    <property type="entry name" value="MppA"/>
    <property type="match status" value="1"/>
</dbReference>
<evidence type="ECO:0000313" key="8">
    <source>
        <dbReference type="Proteomes" id="UP000245765"/>
    </source>
</evidence>
<dbReference type="GO" id="GO:0015833">
    <property type="term" value="P:peptide transport"/>
    <property type="evidence" value="ECO:0007669"/>
    <property type="project" value="TreeGrafter"/>
</dbReference>
<dbReference type="SUPFAM" id="SSF53850">
    <property type="entry name" value="Periplasmic binding protein-like II"/>
    <property type="match status" value="1"/>
</dbReference>
<evidence type="ECO:0000256" key="1">
    <source>
        <dbReference type="ARBA" id="ARBA00004418"/>
    </source>
</evidence>
<protein>
    <submittedName>
        <fullName evidence="7">ABC transporter substrate-binding protein</fullName>
    </submittedName>
</protein>
<evidence type="ECO:0000256" key="4">
    <source>
        <dbReference type="ARBA" id="ARBA00022729"/>
    </source>
</evidence>
<dbReference type="InterPro" id="IPR039424">
    <property type="entry name" value="SBP_5"/>
</dbReference>
<feature type="domain" description="Solute-binding protein family 5" evidence="6">
    <location>
        <begin position="74"/>
        <end position="447"/>
    </location>
</feature>
<dbReference type="OrthoDB" id="9803988at2"/>
<dbReference type="Gene3D" id="3.90.76.10">
    <property type="entry name" value="Dipeptide-binding Protein, Domain 1"/>
    <property type="match status" value="1"/>
</dbReference>
<evidence type="ECO:0000256" key="5">
    <source>
        <dbReference type="SAM" id="SignalP"/>
    </source>
</evidence>
<evidence type="ECO:0000256" key="3">
    <source>
        <dbReference type="ARBA" id="ARBA00022448"/>
    </source>
</evidence>
<reference evidence="8" key="1">
    <citation type="submission" date="2018-05" db="EMBL/GenBank/DDBJ databases">
        <authorList>
            <person name="Du Z."/>
            <person name="Wang X."/>
        </authorList>
    </citation>
    <scope>NUCLEOTIDE SEQUENCE [LARGE SCALE GENOMIC DNA]</scope>
    <source>
        <strain evidence="8">CQN31</strain>
    </source>
</reference>
<evidence type="ECO:0000313" key="7">
    <source>
        <dbReference type="EMBL" id="PWS35442.1"/>
    </source>
</evidence>
<dbReference type="InterPro" id="IPR030678">
    <property type="entry name" value="Peptide/Ni-bd"/>
</dbReference>
<evidence type="ECO:0000259" key="6">
    <source>
        <dbReference type="Pfam" id="PF00496"/>
    </source>
</evidence>
<feature type="signal peptide" evidence="5">
    <location>
        <begin position="1"/>
        <end position="30"/>
    </location>
</feature>
<dbReference type="Pfam" id="PF00496">
    <property type="entry name" value="SBP_bac_5"/>
    <property type="match status" value="1"/>
</dbReference>
<dbReference type="Gene3D" id="3.10.105.10">
    <property type="entry name" value="Dipeptide-binding Protein, Domain 3"/>
    <property type="match status" value="1"/>
</dbReference>
<accession>A0A317FAB9</accession>
<dbReference type="Proteomes" id="UP000245765">
    <property type="component" value="Unassembled WGS sequence"/>
</dbReference>
<keyword evidence="3" id="KW-0813">Transport</keyword>
<dbReference type="Gene3D" id="3.40.190.10">
    <property type="entry name" value="Periplasmic binding protein-like II"/>
    <property type="match status" value="1"/>
</dbReference>
<feature type="chain" id="PRO_5016388261" evidence="5">
    <location>
        <begin position="31"/>
        <end position="530"/>
    </location>
</feature>
<dbReference type="EMBL" id="QGNA01000004">
    <property type="protein sequence ID" value="PWS35442.1"/>
    <property type="molecule type" value="Genomic_DNA"/>
</dbReference>
<dbReference type="InterPro" id="IPR000914">
    <property type="entry name" value="SBP_5_dom"/>
</dbReference>
<comment type="similarity">
    <text evidence="2">Belongs to the bacterial solute-binding protein 5 family.</text>
</comment>
<dbReference type="PANTHER" id="PTHR30290:SF9">
    <property type="entry name" value="OLIGOPEPTIDE-BINDING PROTEIN APPA"/>
    <property type="match status" value="1"/>
</dbReference>
<dbReference type="RefSeq" id="WP_109871809.1">
    <property type="nucleotide sequence ID" value="NZ_QGNA01000004.1"/>
</dbReference>
<dbReference type="GO" id="GO:0043190">
    <property type="term" value="C:ATP-binding cassette (ABC) transporter complex"/>
    <property type="evidence" value="ECO:0007669"/>
    <property type="project" value="InterPro"/>
</dbReference>
<dbReference type="PANTHER" id="PTHR30290">
    <property type="entry name" value="PERIPLASMIC BINDING COMPONENT OF ABC TRANSPORTER"/>
    <property type="match status" value="1"/>
</dbReference>
<dbReference type="CDD" id="cd08498">
    <property type="entry name" value="PBP2_NikA_DppA_OppA_like_2"/>
    <property type="match status" value="1"/>
</dbReference>
<name>A0A317FAB9_9PROT</name>
<keyword evidence="4 5" id="KW-0732">Signal</keyword>
<gene>
    <name evidence="7" type="ORF">DFH01_17665</name>
</gene>
<dbReference type="GO" id="GO:0030288">
    <property type="term" value="C:outer membrane-bounded periplasmic space"/>
    <property type="evidence" value="ECO:0007669"/>
    <property type="project" value="UniProtKB-ARBA"/>
</dbReference>
<comment type="caution">
    <text evidence="7">The sequence shown here is derived from an EMBL/GenBank/DDBJ whole genome shotgun (WGS) entry which is preliminary data.</text>
</comment>
<dbReference type="AlphaFoldDB" id="A0A317FAB9"/>
<comment type="subcellular location">
    <subcellularLocation>
        <location evidence="1">Periplasm</location>
    </subcellularLocation>
</comment>
<organism evidence="7 8">
    <name type="scientific">Falsiroseomonas bella</name>
    <dbReference type="NCBI Taxonomy" id="2184016"/>
    <lineage>
        <taxon>Bacteria</taxon>
        <taxon>Pseudomonadati</taxon>
        <taxon>Pseudomonadota</taxon>
        <taxon>Alphaproteobacteria</taxon>
        <taxon>Acetobacterales</taxon>
        <taxon>Roseomonadaceae</taxon>
        <taxon>Falsiroseomonas</taxon>
    </lineage>
</organism>
<dbReference type="GO" id="GO:1904680">
    <property type="term" value="F:peptide transmembrane transporter activity"/>
    <property type="evidence" value="ECO:0007669"/>
    <property type="project" value="TreeGrafter"/>
</dbReference>